<dbReference type="PANTHER" id="PTHR14482">
    <property type="entry name" value="CHROMOSOME 12 ORF 43 HOMOLOG"/>
    <property type="match status" value="1"/>
</dbReference>
<feature type="compositionally biased region" description="Basic and acidic residues" evidence="7">
    <location>
        <begin position="133"/>
        <end position="152"/>
    </location>
</feature>
<dbReference type="GO" id="GO:0030178">
    <property type="term" value="P:negative regulation of Wnt signaling pathway"/>
    <property type="evidence" value="ECO:0007669"/>
    <property type="project" value="TreeGrafter"/>
</dbReference>
<dbReference type="GO" id="GO:0005635">
    <property type="term" value="C:nuclear envelope"/>
    <property type="evidence" value="ECO:0007669"/>
    <property type="project" value="UniProtKB-SubCell"/>
</dbReference>
<evidence type="ECO:0000313" key="8">
    <source>
        <dbReference type="Ensembl" id="ENSMSIP00000011889.1"/>
    </source>
</evidence>
<comment type="similarity">
    <text evidence="2">Belongs to the CUSTOS family.</text>
</comment>
<organism evidence="8 9">
    <name type="scientific">Mus spicilegus</name>
    <name type="common">Mound-building mouse</name>
    <dbReference type="NCBI Taxonomy" id="10103"/>
    <lineage>
        <taxon>Eukaryota</taxon>
        <taxon>Metazoa</taxon>
        <taxon>Chordata</taxon>
        <taxon>Craniata</taxon>
        <taxon>Vertebrata</taxon>
        <taxon>Euteleostomi</taxon>
        <taxon>Mammalia</taxon>
        <taxon>Eutheria</taxon>
        <taxon>Euarchontoglires</taxon>
        <taxon>Glires</taxon>
        <taxon>Rodentia</taxon>
        <taxon>Myomorpha</taxon>
        <taxon>Muroidea</taxon>
        <taxon>Muridae</taxon>
        <taxon>Murinae</taxon>
        <taxon>Mus</taxon>
        <taxon>Mus</taxon>
    </lineage>
</organism>
<dbReference type="GeneTree" id="ENSGT00390000010771"/>
<reference evidence="8" key="1">
    <citation type="submission" date="2025-08" db="UniProtKB">
        <authorList>
            <consortium name="Ensembl"/>
        </authorList>
    </citation>
    <scope>IDENTIFICATION</scope>
</reference>
<sequence>MRGEKRKGKRKQQQQKDWRRWWSPGSFRSSFFCTVRRQWWSGNYNSHDALTGGSCEREAFSPHNPLRHPRMVAPSGAMSDSENSSSSSSDAEELARCREAATPAWGLEQRPGAAERPEAGAADKQAPAPQPSRRHEVNQHEEDGNDLRTTPEFRAHVAKKLGALLDSSIAIAEVWKKSQKAKMQQAAKEEDGFRLFFTSIPGGHKKEASPRPCRKRQPPSSSDDSDEELQRCREAAVSASDILQESAIHCPAKAEEKKKLKKKAKKKVDNADLAAAPGLEQAWNRICWDAGPHLNRFLRPFLVGNSSPVGSSISPPCPAWVNSVGTESGEPLTTPSSACLLT</sequence>
<dbReference type="AlphaFoldDB" id="A0A8C6GWC0"/>
<feature type="region of interest" description="Disordered" evidence="7">
    <location>
        <begin position="46"/>
        <end position="152"/>
    </location>
</feature>
<dbReference type="Proteomes" id="UP000694415">
    <property type="component" value="Unplaced"/>
</dbReference>
<accession>A0A8C6GWC0</accession>
<feature type="compositionally biased region" description="Low complexity" evidence="7">
    <location>
        <begin position="75"/>
        <end position="89"/>
    </location>
</feature>
<dbReference type="Pfam" id="PF23999">
    <property type="entry name" value="CUSTOS"/>
    <property type="match status" value="1"/>
</dbReference>
<dbReference type="GO" id="GO:0060061">
    <property type="term" value="P:Spemann organizer formation"/>
    <property type="evidence" value="ECO:0007669"/>
    <property type="project" value="TreeGrafter"/>
</dbReference>
<name>A0A8C6GWC0_MUSSI</name>
<dbReference type="InterPro" id="IPR026694">
    <property type="entry name" value="CUSTOS"/>
</dbReference>
<reference evidence="8" key="2">
    <citation type="submission" date="2025-09" db="UniProtKB">
        <authorList>
            <consortium name="Ensembl"/>
        </authorList>
    </citation>
    <scope>IDENTIFICATION</scope>
</reference>
<evidence type="ECO:0000256" key="1">
    <source>
        <dbReference type="ARBA" id="ARBA00004259"/>
    </source>
</evidence>
<evidence type="ECO:0000256" key="2">
    <source>
        <dbReference type="ARBA" id="ARBA00008632"/>
    </source>
</evidence>
<dbReference type="PANTHER" id="PTHR14482:SF0">
    <property type="entry name" value="PROTEIN CUSTOS"/>
    <property type="match status" value="1"/>
</dbReference>
<evidence type="ECO:0000256" key="3">
    <source>
        <dbReference type="ARBA" id="ARBA00013465"/>
    </source>
</evidence>
<keyword evidence="6" id="KW-0539">Nucleus</keyword>
<proteinExistence type="inferred from homology"/>
<comment type="subcellular location">
    <subcellularLocation>
        <location evidence="1">Nucleus envelope</location>
    </subcellularLocation>
</comment>
<dbReference type="GO" id="GO:0016055">
    <property type="term" value="P:Wnt signaling pathway"/>
    <property type="evidence" value="ECO:0007669"/>
    <property type="project" value="UniProtKB-KW"/>
</dbReference>
<evidence type="ECO:0000256" key="4">
    <source>
        <dbReference type="ARBA" id="ARBA00022473"/>
    </source>
</evidence>
<keyword evidence="4" id="KW-0217">Developmental protein</keyword>
<dbReference type="Ensembl" id="ENSMSIT00000015083.1">
    <property type="protein sequence ID" value="ENSMSIP00000011889.1"/>
    <property type="gene ID" value="ENSMSIG00000010364.1"/>
</dbReference>
<keyword evidence="5" id="KW-0879">Wnt signaling pathway</keyword>
<evidence type="ECO:0000256" key="7">
    <source>
        <dbReference type="SAM" id="MobiDB-lite"/>
    </source>
</evidence>
<feature type="region of interest" description="Disordered" evidence="7">
    <location>
        <begin position="197"/>
        <end position="228"/>
    </location>
</feature>
<evidence type="ECO:0000256" key="6">
    <source>
        <dbReference type="ARBA" id="ARBA00023242"/>
    </source>
</evidence>
<evidence type="ECO:0000256" key="5">
    <source>
        <dbReference type="ARBA" id="ARBA00022687"/>
    </source>
</evidence>
<evidence type="ECO:0000313" key="9">
    <source>
        <dbReference type="Proteomes" id="UP000694415"/>
    </source>
</evidence>
<protein>
    <recommendedName>
        <fullName evidence="3">Protein CUSTOS</fullName>
    </recommendedName>
</protein>
<keyword evidence="9" id="KW-1185">Reference proteome</keyword>